<keyword evidence="1" id="KW-0472">Membrane</keyword>
<dbReference type="PANTHER" id="PTHR37019">
    <property type="entry name" value="CHROMOSOME 1, WHOLE GENOME SHOTGUN SEQUENCE"/>
    <property type="match status" value="1"/>
</dbReference>
<name>A0A0D7A4G8_9AGAR</name>
<sequence>MAFAALPGFYQILFLYVEPSERSFPLIALLSPGGTEWMFYQFVPSADPVPPPGMLNANSVMVVWQLVNCYVLLCCISSIVFRAVRDSLSHDPVAQEQIVGASLLALAIGDVGIRMLIIVTMAALPEPLRYSPLTWNSMTHGNISSVVFLLSARIAWFAGVGRTRYYFGQPKMKLN</sequence>
<evidence type="ECO:0000259" key="2">
    <source>
        <dbReference type="Pfam" id="PF24803"/>
    </source>
</evidence>
<dbReference type="Pfam" id="PF24803">
    <property type="entry name" value="DUF7704"/>
    <property type="match status" value="1"/>
</dbReference>
<feature type="transmembrane region" description="Helical" evidence="1">
    <location>
        <begin position="102"/>
        <end position="123"/>
    </location>
</feature>
<evidence type="ECO:0000313" key="3">
    <source>
        <dbReference type="EMBL" id="KIY45713.1"/>
    </source>
</evidence>
<keyword evidence="1" id="KW-1133">Transmembrane helix</keyword>
<feature type="transmembrane region" description="Helical" evidence="1">
    <location>
        <begin position="62"/>
        <end position="81"/>
    </location>
</feature>
<organism evidence="3 4">
    <name type="scientific">Fistulina hepatica ATCC 64428</name>
    <dbReference type="NCBI Taxonomy" id="1128425"/>
    <lineage>
        <taxon>Eukaryota</taxon>
        <taxon>Fungi</taxon>
        <taxon>Dikarya</taxon>
        <taxon>Basidiomycota</taxon>
        <taxon>Agaricomycotina</taxon>
        <taxon>Agaricomycetes</taxon>
        <taxon>Agaricomycetidae</taxon>
        <taxon>Agaricales</taxon>
        <taxon>Fistulinaceae</taxon>
        <taxon>Fistulina</taxon>
    </lineage>
</organism>
<keyword evidence="4" id="KW-1185">Reference proteome</keyword>
<dbReference type="EMBL" id="KN882046">
    <property type="protein sequence ID" value="KIY45713.1"/>
    <property type="molecule type" value="Genomic_DNA"/>
</dbReference>
<gene>
    <name evidence="3" type="ORF">FISHEDRAFT_48774</name>
</gene>
<feature type="domain" description="DUF7704" evidence="2">
    <location>
        <begin position="4"/>
        <end position="161"/>
    </location>
</feature>
<dbReference type="OrthoDB" id="2937326at2759"/>
<feature type="transmembrane region" description="Helical" evidence="1">
    <location>
        <begin position="143"/>
        <end position="163"/>
    </location>
</feature>
<protein>
    <recommendedName>
        <fullName evidence="2">DUF7704 domain-containing protein</fullName>
    </recommendedName>
</protein>
<evidence type="ECO:0000256" key="1">
    <source>
        <dbReference type="SAM" id="Phobius"/>
    </source>
</evidence>
<accession>A0A0D7A4G8</accession>
<proteinExistence type="predicted"/>
<dbReference type="InterPro" id="IPR056121">
    <property type="entry name" value="DUF7704"/>
</dbReference>
<dbReference type="PANTHER" id="PTHR37019:SF2">
    <property type="entry name" value="EXPERA DOMAIN-CONTAINING PROTEIN"/>
    <property type="match status" value="1"/>
</dbReference>
<keyword evidence="1" id="KW-0812">Transmembrane</keyword>
<evidence type="ECO:0000313" key="4">
    <source>
        <dbReference type="Proteomes" id="UP000054144"/>
    </source>
</evidence>
<dbReference type="Proteomes" id="UP000054144">
    <property type="component" value="Unassembled WGS sequence"/>
</dbReference>
<reference evidence="3 4" key="1">
    <citation type="journal article" date="2015" name="Fungal Genet. Biol.">
        <title>Evolution of novel wood decay mechanisms in Agaricales revealed by the genome sequences of Fistulina hepatica and Cylindrobasidium torrendii.</title>
        <authorList>
            <person name="Floudas D."/>
            <person name="Held B.W."/>
            <person name="Riley R."/>
            <person name="Nagy L.G."/>
            <person name="Koehler G."/>
            <person name="Ransdell A.S."/>
            <person name="Younus H."/>
            <person name="Chow J."/>
            <person name="Chiniquy J."/>
            <person name="Lipzen A."/>
            <person name="Tritt A."/>
            <person name="Sun H."/>
            <person name="Haridas S."/>
            <person name="LaButti K."/>
            <person name="Ohm R.A."/>
            <person name="Kues U."/>
            <person name="Blanchette R.A."/>
            <person name="Grigoriev I.V."/>
            <person name="Minto R.E."/>
            <person name="Hibbett D.S."/>
        </authorList>
    </citation>
    <scope>NUCLEOTIDE SEQUENCE [LARGE SCALE GENOMIC DNA]</scope>
    <source>
        <strain evidence="3 4">ATCC 64428</strain>
    </source>
</reference>
<dbReference type="AlphaFoldDB" id="A0A0D7A4G8"/>